<keyword evidence="1" id="KW-0238">DNA-binding</keyword>
<keyword evidence="2" id="KW-1133">Transmembrane helix</keyword>
<evidence type="ECO:0000259" key="3">
    <source>
        <dbReference type="PROSITE" id="PS50943"/>
    </source>
</evidence>
<accession>A0A928Q3Z7</accession>
<dbReference type="PANTHER" id="PTHR46558">
    <property type="entry name" value="TRACRIPTIONAL REGULATORY PROTEIN-RELATED-RELATED"/>
    <property type="match status" value="1"/>
</dbReference>
<gene>
    <name evidence="4" type="ORF">E7512_01460</name>
</gene>
<dbReference type="SMART" id="SM00530">
    <property type="entry name" value="HTH_XRE"/>
    <property type="match status" value="1"/>
</dbReference>
<dbReference type="SUPFAM" id="SSF47413">
    <property type="entry name" value="lambda repressor-like DNA-binding domains"/>
    <property type="match status" value="1"/>
</dbReference>
<dbReference type="GO" id="GO:0003677">
    <property type="term" value="F:DNA binding"/>
    <property type="evidence" value="ECO:0007669"/>
    <property type="project" value="UniProtKB-KW"/>
</dbReference>
<dbReference type="InterPro" id="IPR010982">
    <property type="entry name" value="Lambda_DNA-bd_dom_sf"/>
</dbReference>
<keyword evidence="2" id="KW-0812">Transmembrane</keyword>
<dbReference type="PROSITE" id="PS50943">
    <property type="entry name" value="HTH_CROC1"/>
    <property type="match status" value="1"/>
</dbReference>
<dbReference type="EMBL" id="SVNY01000001">
    <property type="protein sequence ID" value="MBE6832247.1"/>
    <property type="molecule type" value="Genomic_DNA"/>
</dbReference>
<protein>
    <submittedName>
        <fullName evidence="4">XRE family transcriptional regulator</fullName>
    </submittedName>
</protein>
<keyword evidence="2" id="KW-0472">Membrane</keyword>
<feature type="transmembrane region" description="Helical" evidence="2">
    <location>
        <begin position="139"/>
        <end position="164"/>
    </location>
</feature>
<dbReference type="InterPro" id="IPR001387">
    <property type="entry name" value="Cro/C1-type_HTH"/>
</dbReference>
<organism evidence="4 5">
    <name type="scientific">Faecalispora sporosphaeroides</name>
    <dbReference type="NCBI Taxonomy" id="1549"/>
    <lineage>
        <taxon>Bacteria</taxon>
        <taxon>Bacillati</taxon>
        <taxon>Bacillota</taxon>
        <taxon>Clostridia</taxon>
        <taxon>Eubacteriales</taxon>
        <taxon>Oscillospiraceae</taxon>
        <taxon>Faecalispora</taxon>
    </lineage>
</organism>
<comment type="caution">
    <text evidence="4">The sequence shown here is derived from an EMBL/GenBank/DDBJ whole genome shotgun (WGS) entry which is preliminary data.</text>
</comment>
<evidence type="ECO:0000256" key="1">
    <source>
        <dbReference type="ARBA" id="ARBA00023125"/>
    </source>
</evidence>
<evidence type="ECO:0000313" key="5">
    <source>
        <dbReference type="Proteomes" id="UP000754750"/>
    </source>
</evidence>
<dbReference type="Proteomes" id="UP000754750">
    <property type="component" value="Unassembled WGS sequence"/>
</dbReference>
<feature type="transmembrane region" description="Helical" evidence="2">
    <location>
        <begin position="176"/>
        <end position="201"/>
    </location>
</feature>
<dbReference type="Gene3D" id="1.10.260.40">
    <property type="entry name" value="lambda repressor-like DNA-binding domains"/>
    <property type="match status" value="1"/>
</dbReference>
<evidence type="ECO:0000313" key="4">
    <source>
        <dbReference type="EMBL" id="MBE6832247.1"/>
    </source>
</evidence>
<dbReference type="RefSeq" id="WP_020072821.1">
    <property type="nucleotide sequence ID" value="NZ_SVNY01000001.1"/>
</dbReference>
<feature type="transmembrane region" description="Helical" evidence="2">
    <location>
        <begin position="85"/>
        <end position="103"/>
    </location>
</feature>
<reference evidence="4" key="1">
    <citation type="submission" date="2019-04" db="EMBL/GenBank/DDBJ databases">
        <title>Evolution of Biomass-Degrading Anaerobic Consortia Revealed by Metagenomics.</title>
        <authorList>
            <person name="Peng X."/>
        </authorList>
    </citation>
    <scope>NUCLEOTIDE SEQUENCE</scope>
    <source>
        <strain evidence="4">SIG551</strain>
    </source>
</reference>
<proteinExistence type="predicted"/>
<dbReference type="CDD" id="cd00093">
    <property type="entry name" value="HTH_XRE"/>
    <property type="match status" value="1"/>
</dbReference>
<dbReference type="PANTHER" id="PTHR46558:SF15">
    <property type="entry name" value="HELIX-TURN-HELIX DOMAIN PROTEIN"/>
    <property type="match status" value="1"/>
</dbReference>
<evidence type="ECO:0000256" key="2">
    <source>
        <dbReference type="SAM" id="Phobius"/>
    </source>
</evidence>
<feature type="domain" description="HTH cro/C1-type" evidence="3">
    <location>
        <begin position="7"/>
        <end position="61"/>
    </location>
</feature>
<dbReference type="AlphaFoldDB" id="A0A928Q3Z7"/>
<feature type="transmembrane region" description="Helical" evidence="2">
    <location>
        <begin position="109"/>
        <end position="127"/>
    </location>
</feature>
<dbReference type="Pfam" id="PF01381">
    <property type="entry name" value="HTH_3"/>
    <property type="match status" value="1"/>
</dbReference>
<sequence length="211" mass="23621">MNIGKKLKEARMQHGFTQERISDEIQVSRQTISNWENEKSYPDIISIIKLSDLYEISLDELLKGDDEIINHLDKCTNTVKSNRKLSIIVMISLIVIAALLIFMGDRSSILIWVTMLLEFGLLCVVGFSDAPEVSKHIRIASRVLMIIFVLIYLGLVVVCGLAAFDAFQSGRSETGIKLLITGVLVAVCVYFLIISKLIKILTQGRSSNRSM</sequence>
<name>A0A928Q3Z7_9FIRM</name>